<accession>A0A0C2VHU2</accession>
<reference evidence="1 2" key="1">
    <citation type="submission" date="2015-01" db="EMBL/GenBank/DDBJ databases">
        <title>Jeotgalibacillus campisalis genome sequencing.</title>
        <authorList>
            <person name="Goh K.M."/>
            <person name="Chan K.-G."/>
            <person name="Yaakop A.S."/>
            <person name="Ee R."/>
            <person name="Gan H.M."/>
            <person name="Chan C.S."/>
        </authorList>
    </citation>
    <scope>NUCLEOTIDE SEQUENCE [LARGE SCALE GENOMIC DNA]</scope>
    <source>
        <strain evidence="1 2">SF-57</strain>
    </source>
</reference>
<dbReference type="AlphaFoldDB" id="A0A0C2VHU2"/>
<gene>
    <name evidence="1" type="ORF">KR50_14780</name>
</gene>
<dbReference type="Proteomes" id="UP000031972">
    <property type="component" value="Unassembled WGS sequence"/>
</dbReference>
<dbReference type="EMBL" id="JXRR01000013">
    <property type="protein sequence ID" value="KIL48442.1"/>
    <property type="molecule type" value="Genomic_DNA"/>
</dbReference>
<organism evidence="1 2">
    <name type="scientific">Jeotgalibacillus campisalis</name>
    <dbReference type="NCBI Taxonomy" id="220754"/>
    <lineage>
        <taxon>Bacteria</taxon>
        <taxon>Bacillati</taxon>
        <taxon>Bacillota</taxon>
        <taxon>Bacilli</taxon>
        <taxon>Bacillales</taxon>
        <taxon>Caryophanaceae</taxon>
        <taxon>Jeotgalibacillus</taxon>
    </lineage>
</organism>
<sequence>MQLNNPYLATNDRSLEVGVLRAFRDQADAASKLSHLPFLIPSNEPESAIL</sequence>
<comment type="caution">
    <text evidence="1">The sequence shown here is derived from an EMBL/GenBank/DDBJ whole genome shotgun (WGS) entry which is preliminary data.</text>
</comment>
<evidence type="ECO:0000313" key="2">
    <source>
        <dbReference type="Proteomes" id="UP000031972"/>
    </source>
</evidence>
<name>A0A0C2VHU2_9BACL</name>
<proteinExistence type="predicted"/>
<keyword evidence="2" id="KW-1185">Reference proteome</keyword>
<protein>
    <submittedName>
        <fullName evidence="1">Uncharacterized protein</fullName>
    </submittedName>
</protein>
<evidence type="ECO:0000313" key="1">
    <source>
        <dbReference type="EMBL" id="KIL48442.1"/>
    </source>
</evidence>